<gene>
    <name evidence="2" type="ORF">GCM10009755_17020</name>
</gene>
<proteinExistence type="predicted"/>
<evidence type="ECO:0008006" key="4">
    <source>
        <dbReference type="Google" id="ProtNLM"/>
    </source>
</evidence>
<sequence>MNISMNSLAQQFAKRLWWLTLLRGTALALVGVLALVWPGAATSVLVTLIGAYLVLEAVFSFGRAVAARRKGAELAVPDGVVGGPGAEGDPRPGFGGSAFGGSGFGAGATGGAAFGAGGFGPAGFASPWSRPAPSSRSHVMRGVFLTILGVVFLLLPGLVGTVAVLAFLYMLAFGLVLAGAVTLAMSRAAARAGAPATGGTVLGVVMLVASGALLLSILLAPVATAMVVVQMVSILLVIAGVALVVLAFSVRKAANAPASITTI</sequence>
<dbReference type="InterPro" id="IPR005325">
    <property type="entry name" value="DUF308_memb"/>
</dbReference>
<feature type="transmembrane region" description="Helical" evidence="1">
    <location>
        <begin position="16"/>
        <end position="37"/>
    </location>
</feature>
<dbReference type="Proteomes" id="UP001500755">
    <property type="component" value="Unassembled WGS sequence"/>
</dbReference>
<keyword evidence="1" id="KW-0472">Membrane</keyword>
<feature type="transmembrane region" description="Helical" evidence="1">
    <location>
        <begin position="196"/>
        <end position="219"/>
    </location>
</feature>
<evidence type="ECO:0000313" key="2">
    <source>
        <dbReference type="EMBL" id="GAA2007312.1"/>
    </source>
</evidence>
<feature type="transmembrane region" description="Helical" evidence="1">
    <location>
        <begin position="139"/>
        <end position="159"/>
    </location>
</feature>
<dbReference type="InterPro" id="IPR052712">
    <property type="entry name" value="Acid_resist_chaperone_HdeD"/>
</dbReference>
<feature type="transmembrane region" description="Helical" evidence="1">
    <location>
        <begin position="165"/>
        <end position="184"/>
    </location>
</feature>
<feature type="transmembrane region" description="Helical" evidence="1">
    <location>
        <begin position="43"/>
        <end position="61"/>
    </location>
</feature>
<dbReference type="PANTHER" id="PTHR34989:SF1">
    <property type="entry name" value="PROTEIN HDED"/>
    <property type="match status" value="1"/>
</dbReference>
<evidence type="ECO:0000313" key="3">
    <source>
        <dbReference type="Proteomes" id="UP001500755"/>
    </source>
</evidence>
<name>A0ABN2TGV9_9MICO</name>
<dbReference type="RefSeq" id="WP_344308772.1">
    <property type="nucleotide sequence ID" value="NZ_BAAANO010000015.1"/>
</dbReference>
<comment type="caution">
    <text evidence="2">The sequence shown here is derived from an EMBL/GenBank/DDBJ whole genome shotgun (WGS) entry which is preliminary data.</text>
</comment>
<dbReference type="PANTHER" id="PTHR34989">
    <property type="entry name" value="PROTEIN HDED"/>
    <property type="match status" value="1"/>
</dbReference>
<organism evidence="2 3">
    <name type="scientific">Brevibacterium samyangense</name>
    <dbReference type="NCBI Taxonomy" id="366888"/>
    <lineage>
        <taxon>Bacteria</taxon>
        <taxon>Bacillati</taxon>
        <taxon>Actinomycetota</taxon>
        <taxon>Actinomycetes</taxon>
        <taxon>Micrococcales</taxon>
        <taxon>Brevibacteriaceae</taxon>
        <taxon>Brevibacterium</taxon>
    </lineage>
</organism>
<dbReference type="Pfam" id="PF03729">
    <property type="entry name" value="DUF308"/>
    <property type="match status" value="1"/>
</dbReference>
<dbReference type="EMBL" id="BAAANO010000015">
    <property type="protein sequence ID" value="GAA2007312.1"/>
    <property type="molecule type" value="Genomic_DNA"/>
</dbReference>
<evidence type="ECO:0000256" key="1">
    <source>
        <dbReference type="SAM" id="Phobius"/>
    </source>
</evidence>
<reference evidence="2 3" key="1">
    <citation type="journal article" date="2019" name="Int. J. Syst. Evol. Microbiol.">
        <title>The Global Catalogue of Microorganisms (GCM) 10K type strain sequencing project: providing services to taxonomists for standard genome sequencing and annotation.</title>
        <authorList>
            <consortium name="The Broad Institute Genomics Platform"/>
            <consortium name="The Broad Institute Genome Sequencing Center for Infectious Disease"/>
            <person name="Wu L."/>
            <person name="Ma J."/>
        </authorList>
    </citation>
    <scope>NUCLEOTIDE SEQUENCE [LARGE SCALE GENOMIC DNA]</scope>
    <source>
        <strain evidence="2 3">JCM 14546</strain>
    </source>
</reference>
<protein>
    <recommendedName>
        <fullName evidence="4">Integral membrane protein</fullName>
    </recommendedName>
</protein>
<keyword evidence="3" id="KW-1185">Reference proteome</keyword>
<feature type="transmembrane region" description="Helical" evidence="1">
    <location>
        <begin position="225"/>
        <end position="248"/>
    </location>
</feature>
<keyword evidence="1" id="KW-1133">Transmembrane helix</keyword>
<keyword evidence="1" id="KW-0812">Transmembrane</keyword>
<accession>A0ABN2TGV9</accession>